<comment type="caution">
    <text evidence="3">The sequence shown here is derived from an EMBL/GenBank/DDBJ whole genome shotgun (WGS) entry which is preliminary data.</text>
</comment>
<feature type="chain" id="PRO_5021794388" description="YpeB-like protein with protease inhibitory function" evidence="2">
    <location>
        <begin position="26"/>
        <end position="119"/>
    </location>
</feature>
<gene>
    <name evidence="3" type="ORF">IP90_02159</name>
</gene>
<keyword evidence="2" id="KW-0732">Signal</keyword>
<sequence>MSLPYRPLLLALFVLLGGATGLASAQAVPQKDRGYEKDSSHDERHRRRSALSDSVRRIERETRGQVLSAERLQYDGRELNRVKVVDGNGRVRVYVDDPAKRGRGDDARTRRDDEGEPNL</sequence>
<keyword evidence="4" id="KW-1185">Reference proteome</keyword>
<evidence type="ECO:0000313" key="3">
    <source>
        <dbReference type="EMBL" id="TWI03055.1"/>
    </source>
</evidence>
<evidence type="ECO:0000256" key="1">
    <source>
        <dbReference type="SAM" id="MobiDB-lite"/>
    </source>
</evidence>
<proteinExistence type="predicted"/>
<dbReference type="Proteomes" id="UP000315167">
    <property type="component" value="Unassembled WGS sequence"/>
</dbReference>
<feature type="compositionally biased region" description="Basic and acidic residues" evidence="1">
    <location>
        <begin position="95"/>
        <end position="113"/>
    </location>
</feature>
<dbReference type="EMBL" id="VLKN01000004">
    <property type="protein sequence ID" value="TWI03055.1"/>
    <property type="molecule type" value="Genomic_DNA"/>
</dbReference>
<feature type="signal peptide" evidence="2">
    <location>
        <begin position="1"/>
        <end position="25"/>
    </location>
</feature>
<organism evidence="3 4">
    <name type="scientific">Luteimonas cucumeris</name>
    <dbReference type="NCBI Taxonomy" id="985012"/>
    <lineage>
        <taxon>Bacteria</taxon>
        <taxon>Pseudomonadati</taxon>
        <taxon>Pseudomonadota</taxon>
        <taxon>Gammaproteobacteria</taxon>
        <taxon>Lysobacterales</taxon>
        <taxon>Lysobacteraceae</taxon>
        <taxon>Luteimonas</taxon>
    </lineage>
</organism>
<evidence type="ECO:0000256" key="2">
    <source>
        <dbReference type="SAM" id="SignalP"/>
    </source>
</evidence>
<dbReference type="AlphaFoldDB" id="A0A562L624"/>
<name>A0A562L624_9GAMM</name>
<evidence type="ECO:0000313" key="4">
    <source>
        <dbReference type="Proteomes" id="UP000315167"/>
    </source>
</evidence>
<feature type="region of interest" description="Disordered" evidence="1">
    <location>
        <begin position="25"/>
        <end position="62"/>
    </location>
</feature>
<accession>A0A562L624</accession>
<feature type="region of interest" description="Disordered" evidence="1">
    <location>
        <begin position="95"/>
        <end position="119"/>
    </location>
</feature>
<evidence type="ECO:0008006" key="5">
    <source>
        <dbReference type="Google" id="ProtNLM"/>
    </source>
</evidence>
<feature type="compositionally biased region" description="Basic and acidic residues" evidence="1">
    <location>
        <begin position="30"/>
        <end position="43"/>
    </location>
</feature>
<reference evidence="3 4" key="1">
    <citation type="journal article" date="2015" name="Stand. Genomic Sci.">
        <title>Genomic Encyclopedia of Bacterial and Archaeal Type Strains, Phase III: the genomes of soil and plant-associated and newly described type strains.</title>
        <authorList>
            <person name="Whitman W.B."/>
            <person name="Woyke T."/>
            <person name="Klenk H.P."/>
            <person name="Zhou Y."/>
            <person name="Lilburn T.G."/>
            <person name="Beck B.J."/>
            <person name="De Vos P."/>
            <person name="Vandamme P."/>
            <person name="Eisen J.A."/>
            <person name="Garrity G."/>
            <person name="Hugenholtz P."/>
            <person name="Kyrpides N.C."/>
        </authorList>
    </citation>
    <scope>NUCLEOTIDE SEQUENCE [LARGE SCALE GENOMIC DNA]</scope>
    <source>
        <strain evidence="3 4">CGMCC 1.10821</strain>
    </source>
</reference>
<protein>
    <recommendedName>
        <fullName evidence="5">YpeB-like protein with protease inhibitory function</fullName>
    </recommendedName>
</protein>